<dbReference type="InterPro" id="IPR027417">
    <property type="entry name" value="P-loop_NTPase"/>
</dbReference>
<keyword evidence="2 7" id="KW-0812">Transmembrane</keyword>
<organism evidence="10 11">
    <name type="scientific">Enterococcus casseliflavus</name>
    <name type="common">Enterococcus flavescens</name>
    <dbReference type="NCBI Taxonomy" id="37734"/>
    <lineage>
        <taxon>Bacteria</taxon>
        <taxon>Bacillati</taxon>
        <taxon>Bacillota</taxon>
        <taxon>Bacilli</taxon>
        <taxon>Lactobacillales</taxon>
        <taxon>Enterococcaceae</taxon>
        <taxon>Enterococcus</taxon>
    </lineage>
</organism>
<dbReference type="SMART" id="SM00382">
    <property type="entry name" value="AAA"/>
    <property type="match status" value="1"/>
</dbReference>
<dbReference type="PROSITE" id="PS50893">
    <property type="entry name" value="ABC_TRANSPORTER_2"/>
    <property type="match status" value="1"/>
</dbReference>
<feature type="domain" description="ABC transmembrane type-1" evidence="9">
    <location>
        <begin position="18"/>
        <end position="226"/>
    </location>
</feature>
<dbReference type="AlphaFoldDB" id="A0ABD6Z0K4"/>
<dbReference type="GO" id="GO:0005886">
    <property type="term" value="C:plasma membrane"/>
    <property type="evidence" value="ECO:0007669"/>
    <property type="project" value="UniProtKB-SubCell"/>
</dbReference>
<feature type="transmembrane region" description="Helical" evidence="7">
    <location>
        <begin position="121"/>
        <end position="143"/>
    </location>
</feature>
<proteinExistence type="predicted"/>
<feature type="transmembrane region" description="Helical" evidence="7">
    <location>
        <begin position="50"/>
        <end position="67"/>
    </location>
</feature>
<dbReference type="SUPFAM" id="SSF52540">
    <property type="entry name" value="P-loop containing nucleoside triphosphate hydrolases"/>
    <property type="match status" value="1"/>
</dbReference>
<feature type="transmembrane region" description="Helical" evidence="7">
    <location>
        <begin position="238"/>
        <end position="260"/>
    </location>
</feature>
<dbReference type="Gene3D" id="1.20.1560.10">
    <property type="entry name" value="ABC transporter type 1, transmembrane domain"/>
    <property type="match status" value="1"/>
</dbReference>
<evidence type="ECO:0000259" key="8">
    <source>
        <dbReference type="PROSITE" id="PS50893"/>
    </source>
</evidence>
<dbReference type="InterPro" id="IPR039421">
    <property type="entry name" value="Type_1_exporter"/>
</dbReference>
<accession>A0ABD6Z0K4</accession>
<name>A0ABD6Z0K4_ENTCA</name>
<reference evidence="10 11" key="1">
    <citation type="submission" date="2019-11" db="EMBL/GenBank/DDBJ databases">
        <title>Detection and genome characteristic of a blood enterococcus casselifavus isolate from Zhengzhou,china.</title>
        <authorList>
            <person name="Wen P."/>
        </authorList>
    </citation>
    <scope>NUCLEOTIDE SEQUENCE [LARGE SCALE GENOMIC DNA]</scope>
    <source>
        <strain evidence="10 11">EC291</strain>
    </source>
</reference>
<dbReference type="InterPro" id="IPR011527">
    <property type="entry name" value="ABC1_TM_dom"/>
</dbReference>
<dbReference type="GO" id="GO:0005524">
    <property type="term" value="F:ATP binding"/>
    <property type="evidence" value="ECO:0007669"/>
    <property type="project" value="UniProtKB-KW"/>
</dbReference>
<evidence type="ECO:0000256" key="2">
    <source>
        <dbReference type="ARBA" id="ARBA00022692"/>
    </source>
</evidence>
<gene>
    <name evidence="10" type="ORF">GFU50_08530</name>
</gene>
<dbReference type="SUPFAM" id="SSF90123">
    <property type="entry name" value="ABC transporter transmembrane region"/>
    <property type="match status" value="1"/>
</dbReference>
<dbReference type="Proteomes" id="UP000422837">
    <property type="component" value="Chromosome"/>
</dbReference>
<evidence type="ECO:0000259" key="9">
    <source>
        <dbReference type="PROSITE" id="PS50929"/>
    </source>
</evidence>
<dbReference type="RefSeq" id="WP_154694479.1">
    <property type="nucleotide sequence ID" value="NZ_CP046123.1"/>
</dbReference>
<feature type="transmembrane region" description="Helical" evidence="7">
    <location>
        <begin position="149"/>
        <end position="168"/>
    </location>
</feature>
<evidence type="ECO:0000256" key="3">
    <source>
        <dbReference type="ARBA" id="ARBA00022741"/>
    </source>
</evidence>
<dbReference type="PANTHER" id="PTHR24221:SF653">
    <property type="entry name" value="TRANSPORT ATP-BINDING PROTEIN CYDC"/>
    <property type="match status" value="1"/>
</dbReference>
<dbReference type="PANTHER" id="PTHR24221">
    <property type="entry name" value="ATP-BINDING CASSETTE SUB-FAMILY B"/>
    <property type="match status" value="1"/>
</dbReference>
<evidence type="ECO:0000256" key="1">
    <source>
        <dbReference type="ARBA" id="ARBA00004651"/>
    </source>
</evidence>
<evidence type="ECO:0000256" key="4">
    <source>
        <dbReference type="ARBA" id="ARBA00022840"/>
    </source>
</evidence>
<evidence type="ECO:0000313" key="11">
    <source>
        <dbReference type="Proteomes" id="UP000422837"/>
    </source>
</evidence>
<dbReference type="PROSITE" id="PS50929">
    <property type="entry name" value="ABC_TM1F"/>
    <property type="match status" value="1"/>
</dbReference>
<dbReference type="PROSITE" id="PS00211">
    <property type="entry name" value="ABC_TRANSPORTER_1"/>
    <property type="match status" value="1"/>
</dbReference>
<evidence type="ECO:0000313" key="10">
    <source>
        <dbReference type="EMBL" id="QGN29553.1"/>
    </source>
</evidence>
<feature type="domain" description="ABC transporter" evidence="8">
    <location>
        <begin position="321"/>
        <end position="535"/>
    </location>
</feature>
<dbReference type="InterPro" id="IPR003593">
    <property type="entry name" value="AAA+_ATPase"/>
</dbReference>
<dbReference type="Pfam" id="PF00005">
    <property type="entry name" value="ABC_tran"/>
    <property type="match status" value="1"/>
</dbReference>
<dbReference type="InterPro" id="IPR017871">
    <property type="entry name" value="ABC_transporter-like_CS"/>
</dbReference>
<evidence type="ECO:0000256" key="5">
    <source>
        <dbReference type="ARBA" id="ARBA00022989"/>
    </source>
</evidence>
<keyword evidence="5 7" id="KW-1133">Transmembrane helix</keyword>
<evidence type="ECO:0000256" key="6">
    <source>
        <dbReference type="ARBA" id="ARBA00023136"/>
    </source>
</evidence>
<evidence type="ECO:0000256" key="7">
    <source>
        <dbReference type="SAM" id="Phobius"/>
    </source>
</evidence>
<sequence length="537" mass="60967">MILKLLKYSKNMMVFLTLSLIASILSFCVHLLLLGILIKLFLTVGFSGKMIAFLILLGGISGVLYYLEQYLGHYAAFKILADLRMKVYHKLRELGPAKLDTKDPAKLLALIHTDIELSEVFFAYTMVPFLSAVILTGLMGVIYGMNVGLIGILLIIPYLLIGFCLPLYRKKELRLLNQKLESEKIRTQKISLETIQGKRDIFQLGLVALQKNKLLEAAKSEERVTRDIRNIDYQKKTISLFVILAFWSGLFLCIEGSGQWNLNNKVLWLLFPFSFNPQLALSNLGVAFGKAIESIKNIVFFLEECNPVKDGYLPLPNATNLNGENVTFHYPTRESNVLKDIAFSIPTDKIVGITGNSGSGKSTIMKLIMKWYAVQEGNIYFDDTLIDNTTFKSVRSFINYVPQVPQFFSGSLRENLTLRTKISDELIWDSLKKVGLYERIRNEKQGLNIQIKSENVPFSSGEKQRLELCRAILHPCKLLILDEPTSNLDSKNEQLFLEILESLQGVGIIIITHRDEPLKLCQTVYQVFQGKFIQIDR</sequence>
<dbReference type="Gene3D" id="3.40.50.300">
    <property type="entry name" value="P-loop containing nucleotide triphosphate hydrolases"/>
    <property type="match status" value="1"/>
</dbReference>
<feature type="transmembrane region" description="Helical" evidence="7">
    <location>
        <begin position="12"/>
        <end position="38"/>
    </location>
</feature>
<comment type="subcellular location">
    <subcellularLocation>
        <location evidence="1">Cell membrane</location>
        <topology evidence="1">Multi-pass membrane protein</topology>
    </subcellularLocation>
</comment>
<dbReference type="EMBL" id="CP046123">
    <property type="protein sequence ID" value="QGN29553.1"/>
    <property type="molecule type" value="Genomic_DNA"/>
</dbReference>
<dbReference type="InterPro" id="IPR003439">
    <property type="entry name" value="ABC_transporter-like_ATP-bd"/>
</dbReference>
<dbReference type="Pfam" id="PF00664">
    <property type="entry name" value="ABC_membrane"/>
    <property type="match status" value="1"/>
</dbReference>
<keyword evidence="6 7" id="KW-0472">Membrane</keyword>
<protein>
    <submittedName>
        <fullName evidence="10">ATP-binding cassette domain-containing protein</fullName>
    </submittedName>
</protein>
<keyword evidence="4 10" id="KW-0067">ATP-binding</keyword>
<dbReference type="InterPro" id="IPR036640">
    <property type="entry name" value="ABC1_TM_sf"/>
</dbReference>
<keyword evidence="3" id="KW-0547">Nucleotide-binding</keyword>
<dbReference type="CDD" id="cd03228">
    <property type="entry name" value="ABCC_MRP_Like"/>
    <property type="match status" value="1"/>
</dbReference>